<reference evidence="4 5" key="2">
    <citation type="journal article" date="2011" name="J. Bacteriol.">
        <title>Complete genome sequence of the anaerobic, halophilic alkalithermophile Natranaerobius thermophilus JW/NM-WN-LF.</title>
        <authorList>
            <person name="Zhao B."/>
            <person name="Mesbah N.M."/>
            <person name="Dalin E."/>
            <person name="Goodwin L."/>
            <person name="Nolan M."/>
            <person name="Pitluck S."/>
            <person name="Chertkov O."/>
            <person name="Brettin T.S."/>
            <person name="Han J."/>
            <person name="Larimer F.W."/>
            <person name="Land M.L."/>
            <person name="Hauser L."/>
            <person name="Kyrpides N."/>
            <person name="Wiegel J."/>
        </authorList>
    </citation>
    <scope>NUCLEOTIDE SEQUENCE [LARGE SCALE GENOMIC DNA]</scope>
    <source>
        <strain evidence="5">ATCC BAA-1301 / DSM 18059 / JW/NM-WN-LF</strain>
    </source>
</reference>
<dbReference type="EMBL" id="CP001034">
    <property type="protein sequence ID" value="ACB84981.1"/>
    <property type="molecule type" value="Genomic_DNA"/>
</dbReference>
<evidence type="ECO:0000256" key="2">
    <source>
        <dbReference type="ARBA" id="ARBA00022795"/>
    </source>
</evidence>
<name>B2A350_NATTJ</name>
<keyword evidence="4" id="KW-0282">Flagellum</keyword>
<dbReference type="Proteomes" id="UP000001683">
    <property type="component" value="Chromosome"/>
</dbReference>
<keyword evidence="2" id="KW-1005">Bacterial flagellum biogenesis</keyword>
<dbReference type="InParanoid" id="B2A350"/>
<organism evidence="4 5">
    <name type="scientific">Natranaerobius thermophilus (strain ATCC BAA-1301 / DSM 18059 / JW/NM-WN-LF)</name>
    <dbReference type="NCBI Taxonomy" id="457570"/>
    <lineage>
        <taxon>Bacteria</taxon>
        <taxon>Bacillati</taxon>
        <taxon>Bacillota</taxon>
        <taxon>Clostridia</taxon>
        <taxon>Natranaerobiales</taxon>
        <taxon>Natranaerobiaceae</taxon>
        <taxon>Natranaerobius</taxon>
    </lineage>
</organism>
<protein>
    <submittedName>
        <fullName evidence="4">Flagellar hook capping protein</fullName>
    </submittedName>
</protein>
<keyword evidence="5" id="KW-1185">Reference proteome</keyword>
<feature type="compositionally biased region" description="Polar residues" evidence="3">
    <location>
        <begin position="12"/>
        <end position="21"/>
    </location>
</feature>
<comment type="similarity">
    <text evidence="1">Belongs to the FlgD family.</text>
</comment>
<proteinExistence type="inferred from homology"/>
<dbReference type="STRING" id="457570.Nther_1398"/>
<reference evidence="4 5" key="1">
    <citation type="submission" date="2008-04" db="EMBL/GenBank/DDBJ databases">
        <title>Complete sequence of chromosome of Natranaerobius thermophilus JW/NM-WN-LF.</title>
        <authorList>
            <consortium name="US DOE Joint Genome Institute"/>
            <person name="Copeland A."/>
            <person name="Lucas S."/>
            <person name="Lapidus A."/>
            <person name="Glavina del Rio T."/>
            <person name="Dalin E."/>
            <person name="Tice H."/>
            <person name="Bruce D."/>
            <person name="Goodwin L."/>
            <person name="Pitluck S."/>
            <person name="Chertkov O."/>
            <person name="Brettin T."/>
            <person name="Detter J.C."/>
            <person name="Han C."/>
            <person name="Kuske C.R."/>
            <person name="Schmutz J."/>
            <person name="Larimer F."/>
            <person name="Land M."/>
            <person name="Hauser L."/>
            <person name="Kyrpides N."/>
            <person name="Lykidis A."/>
            <person name="Mesbah N.M."/>
            <person name="Wiegel J."/>
        </authorList>
    </citation>
    <scope>NUCLEOTIDE SEQUENCE [LARGE SCALE GENOMIC DNA]</scope>
    <source>
        <strain evidence="5">ATCC BAA-1301 / DSM 18059 / JW/NM-WN-LF</strain>
    </source>
</reference>
<gene>
    <name evidence="4" type="ordered locus">Nther_1398</name>
</gene>
<dbReference type="AlphaFoldDB" id="B2A350"/>
<dbReference type="FunCoup" id="B2A350">
    <property type="interactions" value="41"/>
</dbReference>
<evidence type="ECO:0000313" key="5">
    <source>
        <dbReference type="Proteomes" id="UP000001683"/>
    </source>
</evidence>
<dbReference type="OrthoDB" id="280334at2"/>
<keyword evidence="4" id="KW-0969">Cilium</keyword>
<accession>B2A350</accession>
<evidence type="ECO:0000256" key="3">
    <source>
        <dbReference type="SAM" id="MobiDB-lite"/>
    </source>
</evidence>
<dbReference type="GO" id="GO:0044781">
    <property type="term" value="P:bacterial-type flagellum organization"/>
    <property type="evidence" value="ECO:0007669"/>
    <property type="project" value="UniProtKB-KW"/>
</dbReference>
<evidence type="ECO:0000313" key="4">
    <source>
        <dbReference type="EMBL" id="ACB84981.1"/>
    </source>
</evidence>
<feature type="region of interest" description="Disordered" evidence="3">
    <location>
        <begin position="1"/>
        <end position="21"/>
    </location>
</feature>
<dbReference type="eggNOG" id="COG1843">
    <property type="taxonomic scope" value="Bacteria"/>
</dbReference>
<evidence type="ECO:0000256" key="1">
    <source>
        <dbReference type="ARBA" id="ARBA00010577"/>
    </source>
</evidence>
<dbReference type="RefSeq" id="WP_012447855.1">
    <property type="nucleotide sequence ID" value="NC_010718.1"/>
</dbReference>
<dbReference type="InterPro" id="IPR005648">
    <property type="entry name" value="FlgD"/>
</dbReference>
<dbReference type="Pfam" id="PF03963">
    <property type="entry name" value="FlgD"/>
    <property type="match status" value="1"/>
</dbReference>
<dbReference type="HOGENOM" id="CLU_047535_1_0_9"/>
<dbReference type="KEGG" id="nth:Nther_1398"/>
<sequence length="145" mass="16171">MIIGDMGGPQAKSVSEGQQQNLPQLENQDDLGQDEFIKILTTQLQHQDPLDPMDDREFIVQMTSFNQLDQLQSLNETQEQSSMLNLLGRHVVAENEDGEIIEGTVTAIRDFNGSPGFEIDGKKVDFEDVVEIKPVDQPGQAESQE</sequence>
<keyword evidence="4" id="KW-0966">Cell projection</keyword>